<proteinExistence type="predicted"/>
<dbReference type="PRINTS" id="PR00040">
    <property type="entry name" value="HTHMERR"/>
</dbReference>
<evidence type="ECO:0000313" key="4">
    <source>
        <dbReference type="Proteomes" id="UP001235744"/>
    </source>
</evidence>
<evidence type="ECO:0000313" key="3">
    <source>
        <dbReference type="EMBL" id="WLQ54639.1"/>
    </source>
</evidence>
<dbReference type="PANTHER" id="PTHR30204:SF93">
    <property type="entry name" value="HTH MERR-TYPE DOMAIN-CONTAINING PROTEIN"/>
    <property type="match status" value="1"/>
</dbReference>
<evidence type="ECO:0000259" key="2">
    <source>
        <dbReference type="PROSITE" id="PS50937"/>
    </source>
</evidence>
<dbReference type="RefSeq" id="WP_306084107.1">
    <property type="nucleotide sequence ID" value="NZ_CP120988.1"/>
</dbReference>
<organism evidence="3 4">
    <name type="scientific">Streptomyces poriferorum</name>
    <dbReference type="NCBI Taxonomy" id="2798799"/>
    <lineage>
        <taxon>Bacteria</taxon>
        <taxon>Bacillati</taxon>
        <taxon>Actinomycetota</taxon>
        <taxon>Actinomycetes</taxon>
        <taxon>Kitasatosporales</taxon>
        <taxon>Streptomycetaceae</taxon>
        <taxon>Streptomyces</taxon>
    </lineage>
</organism>
<keyword evidence="4" id="KW-1185">Reference proteome</keyword>
<evidence type="ECO:0000256" key="1">
    <source>
        <dbReference type="ARBA" id="ARBA00023125"/>
    </source>
</evidence>
<dbReference type="InterPro" id="IPR000551">
    <property type="entry name" value="MerR-type_HTH_dom"/>
</dbReference>
<dbReference type="Pfam" id="PF13411">
    <property type="entry name" value="MerR_1"/>
    <property type="match status" value="1"/>
</dbReference>
<dbReference type="SUPFAM" id="SSF46955">
    <property type="entry name" value="Putative DNA-binding domain"/>
    <property type="match status" value="1"/>
</dbReference>
<name>A0ABY9IID4_9ACTN</name>
<sequence>MNGEGDTYLSIGELARRTGLTVKAVRAYSDRGIVPPSGRTAAGYRHYGPEAVARLCLVRTLRTLGLDLSTIREALDRGTPPAELAAAHAEALAVQIRVLTARRAVLMAAARRDATPEEMELMHRLAALSEDERHSLIREFLDEVLGCMGTGTDLAGVAGSMTPHLSDNPAEEETEAWIELAELCQDPGFRAAMRRTAAYHAADRTVSAAGVPVPGPEAMLRDHTAPARAAGIDPGSTQAGAVVDTVAAAYAQLCGRPDDAALRQRLLARLDTVNDPRRERYLHLLAVVNRWPAPDPLSPELDWFRAALRARTAS</sequence>
<keyword evidence="1" id="KW-0238">DNA-binding</keyword>
<dbReference type="CDD" id="cd00592">
    <property type="entry name" value="HTH_MerR-like"/>
    <property type="match status" value="1"/>
</dbReference>
<reference evidence="3 4" key="1">
    <citation type="submission" date="2023-03" db="EMBL/GenBank/DDBJ databases">
        <title>Isolation and description of six Streptomyces strains from soil environments, able to metabolize different microbial glucans.</title>
        <authorList>
            <person name="Widen T."/>
            <person name="Larsbrink J."/>
        </authorList>
    </citation>
    <scope>NUCLEOTIDE SEQUENCE [LARGE SCALE GENOMIC DNA]</scope>
    <source>
        <strain evidence="3 4">Alt2</strain>
    </source>
</reference>
<dbReference type="PROSITE" id="PS50937">
    <property type="entry name" value="HTH_MERR_2"/>
    <property type="match status" value="1"/>
</dbReference>
<feature type="domain" description="HTH merR-type" evidence="2">
    <location>
        <begin position="8"/>
        <end position="77"/>
    </location>
</feature>
<dbReference type="InterPro" id="IPR009061">
    <property type="entry name" value="DNA-bd_dom_put_sf"/>
</dbReference>
<dbReference type="EMBL" id="CP120988">
    <property type="protein sequence ID" value="WLQ54639.1"/>
    <property type="molecule type" value="Genomic_DNA"/>
</dbReference>
<dbReference type="SMART" id="SM00422">
    <property type="entry name" value="HTH_MERR"/>
    <property type="match status" value="1"/>
</dbReference>
<dbReference type="PANTHER" id="PTHR30204">
    <property type="entry name" value="REDOX-CYCLING DRUG-SENSING TRANSCRIPTIONAL ACTIVATOR SOXR"/>
    <property type="match status" value="1"/>
</dbReference>
<dbReference type="InterPro" id="IPR047057">
    <property type="entry name" value="MerR_fam"/>
</dbReference>
<dbReference type="Gene3D" id="1.10.1660.10">
    <property type="match status" value="1"/>
</dbReference>
<dbReference type="Proteomes" id="UP001235744">
    <property type="component" value="Chromosome"/>
</dbReference>
<accession>A0ABY9IID4</accession>
<gene>
    <name evidence="3" type="ORF">P8A19_03890</name>
</gene>
<protein>
    <submittedName>
        <fullName evidence="3">MerR family transcriptional regulator</fullName>
    </submittedName>
</protein>